<gene>
    <name evidence="3" type="ORF">PBIL07802_LOCUS15545</name>
</gene>
<feature type="domain" description="CS" evidence="2">
    <location>
        <begin position="1"/>
        <end position="89"/>
    </location>
</feature>
<protein>
    <recommendedName>
        <fullName evidence="2">CS domain-containing protein</fullName>
    </recommendedName>
</protein>
<comment type="similarity">
    <text evidence="1">Belongs to the SHQ1 family.</text>
</comment>
<evidence type="ECO:0000259" key="2">
    <source>
        <dbReference type="PROSITE" id="PS51203"/>
    </source>
</evidence>
<dbReference type="InterPro" id="IPR008978">
    <property type="entry name" value="HSP20-like_chaperone"/>
</dbReference>
<dbReference type="GO" id="GO:0051082">
    <property type="term" value="F:unfolded protein binding"/>
    <property type="evidence" value="ECO:0007669"/>
    <property type="project" value="TreeGrafter"/>
</dbReference>
<dbReference type="GO" id="GO:0005654">
    <property type="term" value="C:nucleoplasm"/>
    <property type="evidence" value="ECO:0007669"/>
    <property type="project" value="TreeGrafter"/>
</dbReference>
<dbReference type="InterPro" id="IPR007009">
    <property type="entry name" value="Shq1_C"/>
</dbReference>
<dbReference type="PROSITE" id="PS51203">
    <property type="entry name" value="CS"/>
    <property type="match status" value="1"/>
</dbReference>
<dbReference type="GO" id="GO:0000493">
    <property type="term" value="P:box H/ACA snoRNP assembly"/>
    <property type="evidence" value="ECO:0007669"/>
    <property type="project" value="InterPro"/>
</dbReference>
<dbReference type="Pfam" id="PF04925">
    <property type="entry name" value="SHQ1"/>
    <property type="match status" value="1"/>
</dbReference>
<dbReference type="InterPro" id="IPR039742">
    <property type="entry name" value="Shq1"/>
</dbReference>
<name>A0A7S3G5P2_9EUKA</name>
<evidence type="ECO:0000256" key="1">
    <source>
        <dbReference type="ARBA" id="ARBA00005607"/>
    </source>
</evidence>
<proteinExistence type="inferred from homology"/>
<dbReference type="PANTHER" id="PTHR12967">
    <property type="entry name" value="PROTEIN SHQ1 HOMOLOG"/>
    <property type="match status" value="1"/>
</dbReference>
<dbReference type="AlphaFoldDB" id="A0A7S3G5P2"/>
<dbReference type="InterPro" id="IPR007052">
    <property type="entry name" value="CS_dom"/>
</dbReference>
<accession>A0A7S3G5P2</accession>
<dbReference type="GO" id="GO:0005737">
    <property type="term" value="C:cytoplasm"/>
    <property type="evidence" value="ECO:0007669"/>
    <property type="project" value="TreeGrafter"/>
</dbReference>
<dbReference type="PANTHER" id="PTHR12967:SF0">
    <property type="entry name" value="PROTEIN SHQ1 HOMOLOG"/>
    <property type="match status" value="1"/>
</dbReference>
<dbReference type="Pfam" id="PF21413">
    <property type="entry name" value="SHQ1-like_CS"/>
    <property type="match status" value="1"/>
</dbReference>
<dbReference type="InterPro" id="IPR048696">
    <property type="entry name" value="SHQ1-like_CS"/>
</dbReference>
<reference evidence="3" key="1">
    <citation type="submission" date="2021-01" db="EMBL/GenBank/DDBJ databases">
        <authorList>
            <person name="Corre E."/>
            <person name="Pelletier E."/>
            <person name="Niang G."/>
            <person name="Scheremetjew M."/>
            <person name="Finn R."/>
            <person name="Kale V."/>
            <person name="Holt S."/>
            <person name="Cochrane G."/>
            <person name="Meng A."/>
            <person name="Brown T."/>
            <person name="Cohen L."/>
        </authorList>
    </citation>
    <scope>NUCLEOTIDE SEQUENCE</scope>
    <source>
        <strain evidence="3">NIES-2562</strain>
    </source>
</reference>
<organism evidence="3">
    <name type="scientific">Palpitomonas bilix</name>
    <dbReference type="NCBI Taxonomy" id="652834"/>
    <lineage>
        <taxon>Eukaryota</taxon>
        <taxon>Eukaryota incertae sedis</taxon>
    </lineage>
</organism>
<dbReference type="EMBL" id="HBIB01023704">
    <property type="protein sequence ID" value="CAE0253311.1"/>
    <property type="molecule type" value="Transcribed_RNA"/>
</dbReference>
<dbReference type="SUPFAM" id="SSF49764">
    <property type="entry name" value="HSP20-like chaperones"/>
    <property type="match status" value="1"/>
</dbReference>
<evidence type="ECO:0000313" key="3">
    <source>
        <dbReference type="EMBL" id="CAE0253311.1"/>
    </source>
</evidence>
<dbReference type="Gene3D" id="2.60.40.790">
    <property type="match status" value="1"/>
</dbReference>
<sequence length="446" mass="51316">MITPRFEAEQNSEFVIVHIETPHIKIAEVEFTIEERQFKLYVKPYFLRLTFEKECVEDGTEKATYDATKGVITAFIPKKNKGEVFEDLGMITQLLTSKAKPDVKPLIEVVSSTNANGEEEAVPPSQRQGFDPSLIDWEVEQQLPPGEDSGFVLSHDAPAYGFNRAYSKVFEAVGDIVYEALDLHQPDTTKEGEREELQIRREVEDFDCDHYLSDRVFNEDEVKRLVSWKAEWETAPSGVEYQFTKEEFDLLKDLPKKEYLIQDPRSVYAGLIDLLFAYAYDRRTSEGEGTCESDWTFAKLSSTLSWLRNFASIEQALSACYRRSLCYPLYRHFALAEKVQADVMCILRRGRAYTVHCLLTMKKVLDMSDRKYLLSRIYLNDYCSFIQMLRDEYLLFLANEVESCRIVPSSVQLPVAELDAFAAEHREEMLADREGGGEAGERAMLQ</sequence>